<protein>
    <submittedName>
        <fullName evidence="2">Lipolytic protein G-D-S-L family</fullName>
    </submittedName>
</protein>
<dbReference type="CDD" id="cd01830">
    <property type="entry name" value="XynE_like"/>
    <property type="match status" value="1"/>
</dbReference>
<sequence length="431" mass="46369">MRTPILRLVILVSTVGLLGINVWAAEKKIQEDWVSAWSTAVHEPLAFPGLPPTPVFDNQTIRMIVRPAIGSGRVRIRFSNAYGASVLEIGAAHIAVVEHGSAIIPATDRVLTFGGSASVKVPPGAPILTDPVDLKISPFTELAITIFLPHPMSATTTHFWAQHETYVSGPGDFTGSAEIQNASVTTAWYWLASVEVPAASSFAAVVTFGDSITDGVGAKQGQYEDWPDQLAKRLSGIAVLNEGIGGNRILHDGAGVSALARFDRDVLAQPSITSMIVLEGINDIGWPHMKPPAPKNGAPLQTSPFAGETVTSKDLIVGLRQLIDRAHQHGIRVFGATLTPYEGAGYFSQDGETVRQEVNQWIRSSGAFDDVMDFDAAVRDPRHPSRFREEYQSGDYLHPSAAGYRAMAAAIDIEALRTEPHQVPVAKTSKK</sequence>
<dbReference type="KEGG" id="tsa:AciPR4_2301"/>
<dbReference type="EMBL" id="CP002467">
    <property type="protein sequence ID" value="ADV83095.1"/>
    <property type="molecule type" value="Genomic_DNA"/>
</dbReference>
<dbReference type="GO" id="GO:0016788">
    <property type="term" value="F:hydrolase activity, acting on ester bonds"/>
    <property type="evidence" value="ECO:0007669"/>
    <property type="project" value="UniProtKB-ARBA"/>
</dbReference>
<dbReference type="Gene3D" id="3.40.50.1110">
    <property type="entry name" value="SGNH hydrolase"/>
    <property type="match status" value="1"/>
</dbReference>
<dbReference type="PANTHER" id="PTHR43784">
    <property type="entry name" value="GDSL-LIKE LIPASE/ACYLHYDROLASE, PUTATIVE (AFU_ORTHOLOGUE AFUA_2G00820)-RELATED"/>
    <property type="match status" value="1"/>
</dbReference>
<proteinExistence type="predicted"/>
<dbReference type="SUPFAM" id="SSF52266">
    <property type="entry name" value="SGNH hydrolase"/>
    <property type="match status" value="1"/>
</dbReference>
<dbReference type="InterPro" id="IPR013830">
    <property type="entry name" value="SGNH_hydro"/>
</dbReference>
<dbReference type="eggNOG" id="COG2755">
    <property type="taxonomic scope" value="Bacteria"/>
</dbReference>
<reference evidence="2 3" key="1">
    <citation type="journal article" date="2012" name="Stand. Genomic Sci.">
        <title>Complete genome sequence of Terriglobus saanensis type strain SP1PR4(T), an Acidobacteria from tundra soil.</title>
        <authorList>
            <person name="Rawat S.R."/>
            <person name="Mannisto M.K."/>
            <person name="Starovoytov V."/>
            <person name="Goodwin L."/>
            <person name="Nolan M."/>
            <person name="Hauser L."/>
            <person name="Land M."/>
            <person name="Davenport K.W."/>
            <person name="Woyke T."/>
            <person name="Haggblom M.M."/>
        </authorList>
    </citation>
    <scope>NUCLEOTIDE SEQUENCE</scope>
    <source>
        <strain evidence="3">ATCC BAA-1853 / DSM 23119 / SP1PR4</strain>
    </source>
</reference>
<dbReference type="HOGENOM" id="CLU_029872_1_0_0"/>
<evidence type="ECO:0000313" key="3">
    <source>
        <dbReference type="Proteomes" id="UP000006844"/>
    </source>
</evidence>
<dbReference type="Pfam" id="PF13472">
    <property type="entry name" value="Lipase_GDSL_2"/>
    <property type="match status" value="1"/>
</dbReference>
<gene>
    <name evidence="2" type="ordered locus">AciPR4_2301</name>
</gene>
<dbReference type="PANTHER" id="PTHR43784:SF2">
    <property type="entry name" value="GDSL-LIKE LIPASE_ACYLHYDROLASE, PUTATIVE (AFU_ORTHOLOGUE AFUA_2G00820)-RELATED"/>
    <property type="match status" value="1"/>
</dbReference>
<dbReference type="AlphaFoldDB" id="E8UXS9"/>
<name>E8UXS9_TERSS</name>
<accession>E8UXS9</accession>
<dbReference type="STRING" id="401053.AciPR4_2301"/>
<dbReference type="RefSeq" id="WP_013568828.1">
    <property type="nucleotide sequence ID" value="NC_014963.1"/>
</dbReference>
<dbReference type="InterPro" id="IPR036514">
    <property type="entry name" value="SGNH_hydro_sf"/>
</dbReference>
<keyword evidence="3" id="KW-1185">Reference proteome</keyword>
<dbReference type="Proteomes" id="UP000006844">
    <property type="component" value="Chromosome"/>
</dbReference>
<evidence type="ECO:0000259" key="1">
    <source>
        <dbReference type="Pfam" id="PF13472"/>
    </source>
</evidence>
<feature type="domain" description="SGNH hydrolase-type esterase" evidence="1">
    <location>
        <begin position="208"/>
        <end position="406"/>
    </location>
</feature>
<dbReference type="OrthoDB" id="9794725at2"/>
<organism evidence="2 3">
    <name type="scientific">Terriglobus saanensis (strain ATCC BAA-1853 / DSM 23119 / SP1PR4)</name>
    <dbReference type="NCBI Taxonomy" id="401053"/>
    <lineage>
        <taxon>Bacteria</taxon>
        <taxon>Pseudomonadati</taxon>
        <taxon>Acidobacteriota</taxon>
        <taxon>Terriglobia</taxon>
        <taxon>Terriglobales</taxon>
        <taxon>Acidobacteriaceae</taxon>
        <taxon>Terriglobus</taxon>
    </lineage>
</organism>
<dbReference type="InterPro" id="IPR053140">
    <property type="entry name" value="GDSL_Rv0518-like"/>
</dbReference>
<evidence type="ECO:0000313" key="2">
    <source>
        <dbReference type="EMBL" id="ADV83095.1"/>
    </source>
</evidence>